<evidence type="ECO:0000259" key="3">
    <source>
        <dbReference type="Pfam" id="PF22666"/>
    </source>
</evidence>
<dbReference type="PANTHER" id="PTHR43817:SF1">
    <property type="entry name" value="HYDROLASE, FAMILY 43, PUTATIVE (AFU_ORTHOLOGUE AFUA_3G01660)-RELATED"/>
    <property type="match status" value="1"/>
</dbReference>
<dbReference type="EMBL" id="SNRY01000162">
    <property type="protein sequence ID" value="KAA6345636.1"/>
    <property type="molecule type" value="Genomic_DNA"/>
</dbReference>
<keyword evidence="2" id="KW-0378">Hydrolase</keyword>
<dbReference type="Pfam" id="PF22666">
    <property type="entry name" value="Glyco_hydro_2_N2"/>
    <property type="match status" value="1"/>
</dbReference>
<protein>
    <recommendedName>
        <fullName evidence="3">Beta-mannosidase-like galactose-binding domain-containing protein</fullName>
    </recommendedName>
</protein>
<accession>A0A5J4SHG8</accession>
<dbReference type="InterPro" id="IPR008979">
    <property type="entry name" value="Galactose-bd-like_sf"/>
</dbReference>
<feature type="domain" description="Beta-mannosidase-like galactose-binding" evidence="3">
    <location>
        <begin position="1043"/>
        <end position="1114"/>
    </location>
</feature>
<dbReference type="PANTHER" id="PTHR43817">
    <property type="entry name" value="GLYCOSYL HYDROLASE"/>
    <property type="match status" value="1"/>
</dbReference>
<dbReference type="GO" id="GO:0004553">
    <property type="term" value="F:hydrolase activity, hydrolyzing O-glycosyl compounds"/>
    <property type="evidence" value="ECO:0007669"/>
    <property type="project" value="UniProtKB-ARBA"/>
</dbReference>
<gene>
    <name evidence="4" type="ORF">EZS27_006817</name>
</gene>
<reference evidence="4" key="1">
    <citation type="submission" date="2019-03" db="EMBL/GenBank/DDBJ databases">
        <title>Single cell metagenomics reveals metabolic interactions within the superorganism composed of flagellate Streblomastix strix and complex community of Bacteroidetes bacteria on its surface.</title>
        <authorList>
            <person name="Treitli S.C."/>
            <person name="Kolisko M."/>
            <person name="Husnik F."/>
            <person name="Keeling P."/>
            <person name="Hampl V."/>
        </authorList>
    </citation>
    <scope>NUCLEOTIDE SEQUENCE</scope>
    <source>
        <strain evidence="4">STM</strain>
    </source>
</reference>
<dbReference type="SUPFAM" id="SSF49785">
    <property type="entry name" value="Galactose-binding domain-like"/>
    <property type="match status" value="1"/>
</dbReference>
<keyword evidence="1" id="KW-0732">Signal</keyword>
<dbReference type="AlphaFoldDB" id="A0A5J4SHG8"/>
<dbReference type="NCBIfam" id="NF045579">
    <property type="entry name" value="rhamnoside_JR"/>
    <property type="match status" value="1"/>
</dbReference>
<dbReference type="Pfam" id="PF17132">
    <property type="entry name" value="Glyco_hydro_106"/>
    <property type="match status" value="1"/>
</dbReference>
<comment type="caution">
    <text evidence="4">The sequence shown here is derived from an EMBL/GenBank/DDBJ whole genome shotgun (WGS) entry which is preliminary data.</text>
</comment>
<organism evidence="4">
    <name type="scientific">termite gut metagenome</name>
    <dbReference type="NCBI Taxonomy" id="433724"/>
    <lineage>
        <taxon>unclassified sequences</taxon>
        <taxon>metagenomes</taxon>
        <taxon>organismal metagenomes</taxon>
    </lineage>
</organism>
<proteinExistence type="predicted"/>
<sequence length="1156" mass="127223">MNLTIPYLTFPLPLDFKRIKIKICNSETFFIPLFSSIYNDLLAQTKNSNYKDNMKNKKLVTHLIKAILAGIVCLCTNGWQLAAQTPITPSSQELNAPFGATDRKAFQSPPQVYHPETWFHFIGGNVATKGITADLEAIAGAGISGIQLFHGQFGGPWPGVEPQITCLSTQWDNIIKYTAEECRRLGLRFTMQNCPGWSMSGGPWIEPSNAIRILAWSRTDVEIKSAAETQNIALPLPQPSNETWRDYKDIAVMAFPTPSDDTGKPLKPQSVKSDTLVSWDDYLSGEAKESLKLSPAPENKPHWVEVTFPEAVTLRTVELPSINSMNHGWVYEPGVTVTVQAVFPGGRTQKILRTGLPQGSWQDNRPVSLACSEVSGATTYRISIANKHSVSLRSLRLFSAARPNNWEFEAGWTLRGVIRAGEHPNQSATAFVNPDEIRDITTMMDSEGHLKGKGLTGKWTILRIGHVNAGHKNGPAPAEGTGWECDKLSEAGSNAQFAGYIGRLSGKGGPLDGGLLNGILMDSWECETQTWTTNMEAEFGRIAGYPLRKWLPAVFGYVVNDPETTHRFLLDWRTTIGELFAKNFYGHMTKLAKDNGMSVTYETAAGDIFPADIMEYFKYADVPMCEFWQPISDNYVGALNFKPIKPTASAARLYGKPRVAAEAFTSFELTWDEHLSMLKEVANINSIEGVTHMVFHTYTHNPRTDFLLPGTSFGSDIGTPFLRGQTWWKHVPEFVAYLSRCSYLLERGKPVSDVLWYLGDEISHKPDQNVPFPEGFKYDYCNPDVLLNRLAVRNGLLVTPEGISYRALWLCDNQRMLPQTLEKLLSLVRDGATVIGEAPQGLATLSGGIGAQQRFENAVRDIWGNSSQQGVRQVGKGTVVSGKSLNEALKELNIAPDVTGGNALWTHRKADGADWYFVCTPKGSSFRGSLDFRSNGNVEIWDPVTGTASLADANRNGDRTSVALDLPQSGSCFVVFRKNGKPDASVKHLANSSASKPIPLTNPWTLAFPAGWNAPASLKVAELKAWKDLSLSPEAKAFSGTVAYTTTFDAGKVKPGMNFSLDLGRVEMIAVVSLNGKPIRTLWTPPYRVDLTDAVKSGVNKLTIEVTSTWYNRLVYDAGQPEANRKTWTISGPAKDAPLRESGLLGPVVLHVGDMK</sequence>
<name>A0A5J4SHG8_9ZZZZ</name>
<evidence type="ECO:0000313" key="4">
    <source>
        <dbReference type="EMBL" id="KAA6345636.1"/>
    </source>
</evidence>
<evidence type="ECO:0000256" key="1">
    <source>
        <dbReference type="ARBA" id="ARBA00022729"/>
    </source>
</evidence>
<dbReference type="Gene3D" id="2.60.120.260">
    <property type="entry name" value="Galactose-binding domain-like"/>
    <property type="match status" value="1"/>
</dbReference>
<dbReference type="InterPro" id="IPR054593">
    <property type="entry name" value="Beta-mannosidase-like_N2"/>
</dbReference>
<evidence type="ECO:0000256" key="2">
    <source>
        <dbReference type="ARBA" id="ARBA00022801"/>
    </source>
</evidence>